<comment type="caution">
    <text evidence="1">The sequence shown here is derived from an EMBL/GenBank/DDBJ whole genome shotgun (WGS) entry which is preliminary data.</text>
</comment>
<dbReference type="Proteomes" id="UP001162131">
    <property type="component" value="Unassembled WGS sequence"/>
</dbReference>
<reference evidence="1" key="1">
    <citation type="submission" date="2021-09" db="EMBL/GenBank/DDBJ databases">
        <authorList>
            <consortium name="AG Swart"/>
            <person name="Singh M."/>
            <person name="Singh A."/>
            <person name="Seah K."/>
            <person name="Emmerich C."/>
        </authorList>
    </citation>
    <scope>NUCLEOTIDE SEQUENCE</scope>
    <source>
        <strain evidence="1">ATCC30299</strain>
    </source>
</reference>
<name>A0AAU9JNE5_9CILI</name>
<protein>
    <submittedName>
        <fullName evidence="1">Uncharacterized protein</fullName>
    </submittedName>
</protein>
<gene>
    <name evidence="1" type="ORF">BSTOLATCC_MIC40472</name>
</gene>
<dbReference type="AlphaFoldDB" id="A0AAU9JNE5"/>
<proteinExistence type="predicted"/>
<dbReference type="EMBL" id="CAJZBQ010000040">
    <property type="protein sequence ID" value="CAG9326031.1"/>
    <property type="molecule type" value="Genomic_DNA"/>
</dbReference>
<evidence type="ECO:0000313" key="2">
    <source>
        <dbReference type="Proteomes" id="UP001162131"/>
    </source>
</evidence>
<evidence type="ECO:0000313" key="1">
    <source>
        <dbReference type="EMBL" id="CAG9326031.1"/>
    </source>
</evidence>
<keyword evidence="2" id="KW-1185">Reference proteome</keyword>
<organism evidence="1 2">
    <name type="scientific">Blepharisma stoltei</name>
    <dbReference type="NCBI Taxonomy" id="1481888"/>
    <lineage>
        <taxon>Eukaryota</taxon>
        <taxon>Sar</taxon>
        <taxon>Alveolata</taxon>
        <taxon>Ciliophora</taxon>
        <taxon>Postciliodesmatophora</taxon>
        <taxon>Heterotrichea</taxon>
        <taxon>Heterotrichida</taxon>
        <taxon>Blepharismidae</taxon>
        <taxon>Blepharisma</taxon>
    </lineage>
</organism>
<sequence>MENKRCFYANCEIEVEYVCRCTSPETYSCKAHFMTHCELRNRTHTFESVFLEPFEGTKDAILKFLTEEKAMIDEHKGKIVASFSSNIYSSETNLEDFLRKLESELEKIRCFFEKISKAKRLSKMEQDPILNLLSLCPDEAIEKLKEMIPKSKDFFSSSELFCGLSDQIEKMINSFIKNKFEAYLESRICSIEKRLDEHIDSNSSQLAEIKYSISNQWSEAEEDRKSQNFKYEVINSLIIKLEDTIQHLNSKLYSIEKAFDENNYSVEGC</sequence>
<accession>A0AAU9JNE5</accession>